<dbReference type="Pfam" id="PF01288">
    <property type="entry name" value="HPPK"/>
    <property type="match status" value="1"/>
</dbReference>
<evidence type="ECO:0000256" key="4">
    <source>
        <dbReference type="ARBA" id="ARBA00016218"/>
    </source>
</evidence>
<keyword evidence="6" id="KW-0547">Nucleotide-binding</keyword>
<proteinExistence type="inferred from homology"/>
<comment type="similarity">
    <text evidence="2">Belongs to the HPPK family.</text>
</comment>
<comment type="pathway">
    <text evidence="1">Cofactor biosynthesis; tetrahydrofolate biosynthesis; 2-amino-4-hydroxy-6-hydroxymethyl-7,8-dihydropteridine diphosphate from 7,8-dihydroneopterin triphosphate: step 4/4.</text>
</comment>
<dbReference type="Proteomes" id="UP000832034">
    <property type="component" value="Chromosome"/>
</dbReference>
<dbReference type="EC" id="2.7.6.3" evidence="3"/>
<protein>
    <recommendedName>
        <fullName evidence="4">2-amino-4-hydroxy-6-hydroxymethyldihydropteridine pyrophosphokinase</fullName>
        <ecNumber evidence="3">2.7.6.3</ecNumber>
    </recommendedName>
    <alternativeName>
        <fullName evidence="11">6-hydroxymethyl-7,8-dihydropterin pyrophosphokinase</fullName>
    </alternativeName>
    <alternativeName>
        <fullName evidence="12">7,8-dihydro-6-hydroxymethylpterin-pyrophosphokinase</fullName>
    </alternativeName>
</protein>
<evidence type="ECO:0000256" key="3">
    <source>
        <dbReference type="ARBA" id="ARBA00013253"/>
    </source>
</evidence>
<dbReference type="RefSeq" id="WP_019957403.1">
    <property type="nucleotide sequence ID" value="NZ_CP091512.1"/>
</dbReference>
<accession>A0ABY4E936</accession>
<dbReference type="CDD" id="cd00483">
    <property type="entry name" value="HPPK"/>
    <property type="match status" value="1"/>
</dbReference>
<evidence type="ECO:0000313" key="14">
    <source>
        <dbReference type="EMBL" id="UOO91858.1"/>
    </source>
</evidence>
<reference evidence="14" key="2">
    <citation type="journal article" date="2022" name="Res Sq">
        <title>Evolution of multicellular longitudinally dividing oral cavity symbionts (Neisseriaceae).</title>
        <authorList>
            <person name="Nyongesa S."/>
            <person name="Weber P."/>
            <person name="Bernet E."/>
            <person name="Pullido F."/>
            <person name="Nieckarz M."/>
            <person name="Delaby M."/>
            <person name="Nieves C."/>
            <person name="Viehboeck T."/>
            <person name="Krause N."/>
            <person name="Rivera-Millot A."/>
            <person name="Nakamura A."/>
            <person name="Vischer N."/>
            <person name="VanNieuwenhze M."/>
            <person name="Brun Y."/>
            <person name="Cava F."/>
            <person name="Bulgheresi S."/>
            <person name="Veyrier F."/>
        </authorList>
    </citation>
    <scope>NUCLEOTIDE SEQUENCE</scope>
    <source>
        <strain evidence="14">SAG 1488-6</strain>
    </source>
</reference>
<dbReference type="InterPro" id="IPR035907">
    <property type="entry name" value="Hppk_sf"/>
</dbReference>
<keyword evidence="5 14" id="KW-0808">Transferase</keyword>
<evidence type="ECO:0000256" key="8">
    <source>
        <dbReference type="ARBA" id="ARBA00022840"/>
    </source>
</evidence>
<dbReference type="PANTHER" id="PTHR43071">
    <property type="entry name" value="2-AMINO-4-HYDROXY-6-HYDROXYMETHYLDIHYDROPTERIDINE PYROPHOSPHOKINASE"/>
    <property type="match status" value="1"/>
</dbReference>
<evidence type="ECO:0000256" key="1">
    <source>
        <dbReference type="ARBA" id="ARBA00005051"/>
    </source>
</evidence>
<dbReference type="InterPro" id="IPR000550">
    <property type="entry name" value="Hppk"/>
</dbReference>
<dbReference type="EMBL" id="CP091512">
    <property type="protein sequence ID" value="UOO91858.1"/>
    <property type="molecule type" value="Genomic_DNA"/>
</dbReference>
<comment type="function">
    <text evidence="10">Catalyzes the transfer of pyrophosphate from adenosine triphosphate (ATP) to 6-hydroxymethyl-7,8-dihydropterin, an enzymatic step in folate biosynthesis pathway.</text>
</comment>
<keyword evidence="15" id="KW-1185">Reference proteome</keyword>
<keyword evidence="7" id="KW-0418">Kinase</keyword>
<dbReference type="NCBIfam" id="TIGR01498">
    <property type="entry name" value="folK"/>
    <property type="match status" value="1"/>
</dbReference>
<evidence type="ECO:0000313" key="15">
    <source>
        <dbReference type="Proteomes" id="UP000832034"/>
    </source>
</evidence>
<evidence type="ECO:0000256" key="6">
    <source>
        <dbReference type="ARBA" id="ARBA00022741"/>
    </source>
</evidence>
<evidence type="ECO:0000256" key="7">
    <source>
        <dbReference type="ARBA" id="ARBA00022777"/>
    </source>
</evidence>
<gene>
    <name evidence="14" type="primary">folK</name>
    <name evidence="14" type="ORF">LVJ81_09465</name>
</gene>
<evidence type="ECO:0000256" key="5">
    <source>
        <dbReference type="ARBA" id="ARBA00022679"/>
    </source>
</evidence>
<dbReference type="SUPFAM" id="SSF55083">
    <property type="entry name" value="6-hydroxymethyl-7,8-dihydropterin pyrophosphokinase, HPPK"/>
    <property type="match status" value="1"/>
</dbReference>
<dbReference type="PANTHER" id="PTHR43071:SF1">
    <property type="entry name" value="2-AMINO-4-HYDROXY-6-HYDROXYMETHYLDIHYDROPTERIDINE PYROPHOSPHOKINASE"/>
    <property type="match status" value="1"/>
</dbReference>
<evidence type="ECO:0000259" key="13">
    <source>
        <dbReference type="Pfam" id="PF01288"/>
    </source>
</evidence>
<name>A0ABY4E936_VITST</name>
<keyword evidence="9" id="KW-0289">Folate biosynthesis</keyword>
<reference evidence="14" key="1">
    <citation type="submission" date="2021-12" db="EMBL/GenBank/DDBJ databases">
        <authorList>
            <person name="Veyrier F.J."/>
        </authorList>
    </citation>
    <scope>NUCLEOTIDE SEQUENCE</scope>
    <source>
        <strain evidence="14">SAG 1488-6</strain>
    </source>
</reference>
<evidence type="ECO:0000256" key="12">
    <source>
        <dbReference type="ARBA" id="ARBA00033413"/>
    </source>
</evidence>
<dbReference type="GO" id="GO:0003848">
    <property type="term" value="F:2-amino-4-hydroxy-6-hydroxymethyldihydropteridine diphosphokinase activity"/>
    <property type="evidence" value="ECO:0007669"/>
    <property type="project" value="UniProtKB-EC"/>
</dbReference>
<evidence type="ECO:0000256" key="11">
    <source>
        <dbReference type="ARBA" id="ARBA00029766"/>
    </source>
</evidence>
<feature type="domain" description="7,8-dihydro-6-hydroxymethylpterin-pyrophosphokinase" evidence="13">
    <location>
        <begin position="8"/>
        <end position="135"/>
    </location>
</feature>
<keyword evidence="8" id="KW-0067">ATP-binding</keyword>
<dbReference type="Gene3D" id="3.30.70.560">
    <property type="entry name" value="7,8-Dihydro-6-hydroxymethylpterin-pyrophosphokinase HPPK"/>
    <property type="match status" value="1"/>
</dbReference>
<evidence type="ECO:0000256" key="2">
    <source>
        <dbReference type="ARBA" id="ARBA00005810"/>
    </source>
</evidence>
<evidence type="ECO:0000256" key="10">
    <source>
        <dbReference type="ARBA" id="ARBA00029409"/>
    </source>
</evidence>
<organism evidence="14 15">
    <name type="scientific">Vitreoscilla stercoraria</name>
    <dbReference type="NCBI Taxonomy" id="61"/>
    <lineage>
        <taxon>Bacteria</taxon>
        <taxon>Pseudomonadati</taxon>
        <taxon>Pseudomonadota</taxon>
        <taxon>Betaproteobacteria</taxon>
        <taxon>Neisseriales</taxon>
        <taxon>Neisseriaceae</taxon>
        <taxon>Vitreoscilla</taxon>
    </lineage>
</organism>
<sequence>MLKYTALIALGSNLSEPVAQVQRAIDCLKKHNAIDIIASSRLYRTAPVGYLDQPDFINAAVQIETTLEPMLLLQLLNQVEADFGRERTFQNAPRTLDLDIIDYAGQIWNTERLTLPHPRAHERGFVLMPLHDIVPNVYLGEKGSVADLLAQVDVSDIECLHDVM</sequence>
<evidence type="ECO:0000256" key="9">
    <source>
        <dbReference type="ARBA" id="ARBA00022909"/>
    </source>
</evidence>